<dbReference type="EMBL" id="LVCJ01000011">
    <property type="protein sequence ID" value="OAL38059.1"/>
    <property type="molecule type" value="Genomic_DNA"/>
</dbReference>
<comment type="subcellular location">
    <subcellularLocation>
        <location evidence="1">Membrane</location>
        <topology evidence="1">Multi-pass membrane protein</topology>
    </subcellularLocation>
</comment>
<protein>
    <recommendedName>
        <fullName evidence="7">Major facilitator superfamily (MFS) profile domain-containing protein</fullName>
    </recommendedName>
</protein>
<reference evidence="8 9" key="1">
    <citation type="submission" date="2016-03" db="EMBL/GenBank/DDBJ databases">
        <title>The draft genome sequence of Fonsecaea nubica causative agent of cutaneous subcutaneous infection in human host.</title>
        <authorList>
            <person name="Costa F."/>
            <person name="Sybren D.H."/>
            <person name="Raittz R.T."/>
            <person name="Weiss V.A."/>
            <person name="Leao A.C."/>
            <person name="Gomes R."/>
            <person name="De Souza E.M."/>
            <person name="Pedrosa F.O."/>
            <person name="Steffens M.B."/>
            <person name="Bombassaro A."/>
            <person name="Tadra-Sfeir M.Z."/>
            <person name="Moreno L.F."/>
            <person name="Najafzadeh M.J."/>
            <person name="Felipe M.S."/>
            <person name="Teixeira M."/>
            <person name="Sun J."/>
            <person name="Xi L."/>
            <person name="Castro M.A."/>
            <person name="Vicente V.A."/>
        </authorList>
    </citation>
    <scope>NUCLEOTIDE SEQUENCE [LARGE SCALE GENOMIC DNA]</scope>
    <source>
        <strain evidence="8 9">CBS 269.64</strain>
    </source>
</reference>
<evidence type="ECO:0000259" key="7">
    <source>
        <dbReference type="PROSITE" id="PS50850"/>
    </source>
</evidence>
<dbReference type="RefSeq" id="XP_022503071.1">
    <property type="nucleotide sequence ID" value="XM_022640815.1"/>
</dbReference>
<evidence type="ECO:0000256" key="6">
    <source>
        <dbReference type="SAM" id="Phobius"/>
    </source>
</evidence>
<dbReference type="GeneID" id="34585934"/>
<dbReference type="AlphaFoldDB" id="A0A178D7E8"/>
<feature type="transmembrane region" description="Helical" evidence="6">
    <location>
        <begin position="440"/>
        <end position="459"/>
    </location>
</feature>
<feature type="transmembrane region" description="Helical" evidence="6">
    <location>
        <begin position="311"/>
        <end position="331"/>
    </location>
</feature>
<dbReference type="PROSITE" id="PS50850">
    <property type="entry name" value="MFS"/>
    <property type="match status" value="1"/>
</dbReference>
<feature type="domain" description="Major facilitator superfamily (MFS) profile" evidence="7">
    <location>
        <begin position="19"/>
        <end position="463"/>
    </location>
</feature>
<dbReference type="PANTHER" id="PTHR48022:SF11">
    <property type="entry name" value="MONOSACCHARIDE TRANSPORTER (HXT8), PUTATIVE (AFU_ORTHOLOGUE AFUA_2G08120)-RELATED"/>
    <property type="match status" value="1"/>
</dbReference>
<evidence type="ECO:0000256" key="5">
    <source>
        <dbReference type="ARBA" id="ARBA00023136"/>
    </source>
</evidence>
<dbReference type="Gene3D" id="1.20.1250.20">
    <property type="entry name" value="MFS general substrate transporter like domains"/>
    <property type="match status" value="1"/>
</dbReference>
<gene>
    <name evidence="8" type="ORF">AYO20_02511</name>
</gene>
<feature type="transmembrane region" description="Helical" evidence="6">
    <location>
        <begin position="150"/>
        <end position="173"/>
    </location>
</feature>
<dbReference type="InterPro" id="IPR036259">
    <property type="entry name" value="MFS_trans_sf"/>
</dbReference>
<keyword evidence="5 6" id="KW-0472">Membrane</keyword>
<comment type="similarity">
    <text evidence="2">Belongs to the major facilitator superfamily. Sugar transporter (TC 2.A.1.1) family.</text>
</comment>
<evidence type="ECO:0000256" key="3">
    <source>
        <dbReference type="ARBA" id="ARBA00022692"/>
    </source>
</evidence>
<dbReference type="SUPFAM" id="SSF103473">
    <property type="entry name" value="MFS general substrate transporter"/>
    <property type="match status" value="1"/>
</dbReference>
<dbReference type="GO" id="GO:0016020">
    <property type="term" value="C:membrane"/>
    <property type="evidence" value="ECO:0007669"/>
    <property type="project" value="UniProtKB-SubCell"/>
</dbReference>
<dbReference type="PANTHER" id="PTHR48022">
    <property type="entry name" value="PLASTIDIC GLUCOSE TRANSPORTER 4"/>
    <property type="match status" value="1"/>
</dbReference>
<dbReference type="InterPro" id="IPR050360">
    <property type="entry name" value="MFS_Sugar_Transporters"/>
</dbReference>
<evidence type="ECO:0000256" key="1">
    <source>
        <dbReference type="ARBA" id="ARBA00004141"/>
    </source>
</evidence>
<dbReference type="InterPro" id="IPR005828">
    <property type="entry name" value="MFS_sugar_transport-like"/>
</dbReference>
<keyword evidence="9" id="KW-1185">Reference proteome</keyword>
<sequence>MDVAAHTKKQKINGATIRILAFVGFGTLSSGYSAAIIGTTLGQPSFSEYFELDKRSDATALISAMNGLFFAGSTIGVLIVPYISDRWGRKWAITVAAIVNLISGALLAGSVHVGMFLTFRFFAGASSYMLLSSIPLWISEVVPPRFRAALVDFGAVFGIMGYFIQGWIGYGFFFWKSGGLHTWRIPLALACPWPIFLLSGIYWLPESPRWLVMQDRAAEAKEIIYRLHADPKNPNNDYAAAEFYQTNKQLAIDRTLGNSCMDMIRKPSYRKRCYLCIATAALIQCSGPLVINNYGPSIYKNLGFDAEKQLLYPAACITLGLGTNIIGMFTVDLFSRPWFIGTGLIGCELCLIVEAALVSNFVNTDNKSALLAAVAMFSSSRSPTEFNSMETGTQFSYFNELFPSHLRAKGVSIGFAVIAAMNVMWLSVTPTAFNHIGWKYYLCFIIPGTLGAICIILFFPDTMGKPLEEIGALFGDEDEVAVYQRDIVLDANRNVLVDHAHGDDVIDDIMLEKEGKVHAEGVTRVTGDV</sequence>
<accession>A0A178D7E8</accession>
<evidence type="ECO:0000313" key="9">
    <source>
        <dbReference type="Proteomes" id="UP000185904"/>
    </source>
</evidence>
<keyword evidence="3 6" id="KW-0812">Transmembrane</keyword>
<comment type="caution">
    <text evidence="8">The sequence shown here is derived from an EMBL/GenBank/DDBJ whole genome shotgun (WGS) entry which is preliminary data.</text>
</comment>
<dbReference type="Proteomes" id="UP000185904">
    <property type="component" value="Unassembled WGS sequence"/>
</dbReference>
<feature type="transmembrane region" description="Helical" evidence="6">
    <location>
        <begin position="273"/>
        <end position="291"/>
    </location>
</feature>
<feature type="transmembrane region" description="Helical" evidence="6">
    <location>
        <begin position="410"/>
        <end position="428"/>
    </location>
</feature>
<feature type="transmembrane region" description="Helical" evidence="6">
    <location>
        <begin position="20"/>
        <end position="41"/>
    </location>
</feature>
<feature type="transmembrane region" description="Helical" evidence="6">
    <location>
        <begin position="117"/>
        <end position="138"/>
    </location>
</feature>
<feature type="transmembrane region" description="Helical" evidence="6">
    <location>
        <begin position="91"/>
        <end position="111"/>
    </location>
</feature>
<dbReference type="InterPro" id="IPR020846">
    <property type="entry name" value="MFS_dom"/>
</dbReference>
<dbReference type="OrthoDB" id="6612291at2759"/>
<evidence type="ECO:0000313" key="8">
    <source>
        <dbReference type="EMBL" id="OAL38059.1"/>
    </source>
</evidence>
<feature type="transmembrane region" description="Helical" evidence="6">
    <location>
        <begin position="185"/>
        <end position="204"/>
    </location>
</feature>
<name>A0A178D7E8_9EURO</name>
<proteinExistence type="inferred from homology"/>
<dbReference type="Pfam" id="PF00083">
    <property type="entry name" value="Sugar_tr"/>
    <property type="match status" value="1"/>
</dbReference>
<evidence type="ECO:0000256" key="4">
    <source>
        <dbReference type="ARBA" id="ARBA00022989"/>
    </source>
</evidence>
<evidence type="ECO:0000256" key="2">
    <source>
        <dbReference type="ARBA" id="ARBA00010992"/>
    </source>
</evidence>
<feature type="transmembrane region" description="Helical" evidence="6">
    <location>
        <begin position="338"/>
        <end position="358"/>
    </location>
</feature>
<organism evidence="8 9">
    <name type="scientific">Fonsecaea nubica</name>
    <dbReference type="NCBI Taxonomy" id="856822"/>
    <lineage>
        <taxon>Eukaryota</taxon>
        <taxon>Fungi</taxon>
        <taxon>Dikarya</taxon>
        <taxon>Ascomycota</taxon>
        <taxon>Pezizomycotina</taxon>
        <taxon>Eurotiomycetes</taxon>
        <taxon>Chaetothyriomycetidae</taxon>
        <taxon>Chaetothyriales</taxon>
        <taxon>Herpotrichiellaceae</taxon>
        <taxon>Fonsecaea</taxon>
    </lineage>
</organism>
<feature type="transmembrane region" description="Helical" evidence="6">
    <location>
        <begin position="61"/>
        <end position="84"/>
    </location>
</feature>
<keyword evidence="4 6" id="KW-1133">Transmembrane helix</keyword>
<dbReference type="GO" id="GO:0005351">
    <property type="term" value="F:carbohydrate:proton symporter activity"/>
    <property type="evidence" value="ECO:0007669"/>
    <property type="project" value="TreeGrafter"/>
</dbReference>